<dbReference type="GO" id="GO:0008610">
    <property type="term" value="P:lipid biosynthetic process"/>
    <property type="evidence" value="ECO:0007669"/>
    <property type="project" value="InterPro"/>
</dbReference>
<evidence type="ECO:0000313" key="5">
    <source>
        <dbReference type="Proteomes" id="UP000015524"/>
    </source>
</evidence>
<reference evidence="4 5" key="1">
    <citation type="journal article" date="2013" name="Genome Announc.">
        <title>Draft Genome Sequence of a Hexachlorocyclohexane-Degrading Bacterium, Sphingobium baderi Strain LL03T.</title>
        <authorList>
            <person name="Kaur J."/>
            <person name="Verma H."/>
            <person name="Tripathi C."/>
            <person name="Khurana J.P."/>
            <person name="Lal R."/>
        </authorList>
    </citation>
    <scope>NUCLEOTIDE SEQUENCE [LARGE SCALE GENOMIC DNA]</scope>
    <source>
        <strain evidence="4 5">LL03</strain>
    </source>
</reference>
<evidence type="ECO:0000256" key="1">
    <source>
        <dbReference type="SAM" id="MobiDB-lite"/>
    </source>
</evidence>
<gene>
    <name evidence="4" type="ORF">L485_16520</name>
</gene>
<protein>
    <recommendedName>
        <fullName evidence="3">Fatty acid hydroxylase domain-containing protein</fullName>
    </recommendedName>
</protein>
<feature type="transmembrane region" description="Helical" evidence="2">
    <location>
        <begin position="51"/>
        <end position="80"/>
    </location>
</feature>
<dbReference type="PATRIC" id="fig|1114964.3.peg.3232"/>
<proteinExistence type="predicted"/>
<sequence length="304" mass="34475">MYWKYDSSRRIAVGEVYMGNLIHWVFAVTGVIFIAELVVGRHRGIYSRNDWFVNTICILFGLLLRPLSAAAIASVLAALLPQWKGALAGAPFLPSLIAIVLLGEFANYWVHRLSHQFKGARHMDWLWRMHRTHHTGKYVNVLLNFRTSLFWTLVGGLSWVLALSLYLGLALPAGFAVTLFMLWGIITHADFRWDDAIRAHPRVGTAFRAMEHVLISPGVHHSHHGYGRDGGNFRNYGIMLAIYDWMFGTLYIPKGRPFRYGIPGESPHWADDAFAPMKPAEWTHGLRNGSRSHMQAEGAIDRQD</sequence>
<organism evidence="4 5">
    <name type="scientific">Sphingobium baderi LL03</name>
    <dbReference type="NCBI Taxonomy" id="1114964"/>
    <lineage>
        <taxon>Bacteria</taxon>
        <taxon>Pseudomonadati</taxon>
        <taxon>Pseudomonadota</taxon>
        <taxon>Alphaproteobacteria</taxon>
        <taxon>Sphingomonadales</taxon>
        <taxon>Sphingomonadaceae</taxon>
        <taxon>Sphingobium</taxon>
    </lineage>
</organism>
<accession>T0GEQ5</accession>
<evidence type="ECO:0000259" key="3">
    <source>
        <dbReference type="Pfam" id="PF04116"/>
    </source>
</evidence>
<dbReference type="eggNOG" id="COG3000">
    <property type="taxonomic scope" value="Bacteria"/>
</dbReference>
<dbReference type="OrthoDB" id="9770329at2"/>
<dbReference type="GO" id="GO:0005506">
    <property type="term" value="F:iron ion binding"/>
    <property type="evidence" value="ECO:0007669"/>
    <property type="project" value="InterPro"/>
</dbReference>
<feature type="transmembrane region" description="Helical" evidence="2">
    <location>
        <begin position="165"/>
        <end position="186"/>
    </location>
</feature>
<dbReference type="GO" id="GO:0016491">
    <property type="term" value="F:oxidoreductase activity"/>
    <property type="evidence" value="ECO:0007669"/>
    <property type="project" value="InterPro"/>
</dbReference>
<keyword evidence="2" id="KW-0472">Membrane</keyword>
<dbReference type="InterPro" id="IPR006694">
    <property type="entry name" value="Fatty_acid_hydroxylase"/>
</dbReference>
<dbReference type="AlphaFoldDB" id="T0GEQ5"/>
<dbReference type="Proteomes" id="UP000015524">
    <property type="component" value="Unassembled WGS sequence"/>
</dbReference>
<keyword evidence="5" id="KW-1185">Reference proteome</keyword>
<keyword evidence="2" id="KW-1133">Transmembrane helix</keyword>
<feature type="transmembrane region" description="Helical" evidence="2">
    <location>
        <begin position="138"/>
        <end position="159"/>
    </location>
</feature>
<feature type="transmembrane region" description="Helical" evidence="2">
    <location>
        <begin position="20"/>
        <end position="39"/>
    </location>
</feature>
<evidence type="ECO:0000313" key="4">
    <source>
        <dbReference type="EMBL" id="EQA99151.1"/>
    </source>
</evidence>
<evidence type="ECO:0000256" key="2">
    <source>
        <dbReference type="SAM" id="Phobius"/>
    </source>
</evidence>
<feature type="region of interest" description="Disordered" evidence="1">
    <location>
        <begin position="285"/>
        <end position="304"/>
    </location>
</feature>
<comment type="caution">
    <text evidence="4">The sequence shown here is derived from an EMBL/GenBank/DDBJ whole genome shotgun (WGS) entry which is preliminary data.</text>
</comment>
<feature type="transmembrane region" description="Helical" evidence="2">
    <location>
        <begin position="92"/>
        <end position="110"/>
    </location>
</feature>
<dbReference type="EMBL" id="ATIB01000079">
    <property type="protein sequence ID" value="EQA99151.1"/>
    <property type="molecule type" value="Genomic_DNA"/>
</dbReference>
<feature type="domain" description="Fatty acid hydroxylase" evidence="3">
    <location>
        <begin position="97"/>
        <end position="249"/>
    </location>
</feature>
<keyword evidence="2" id="KW-0812">Transmembrane</keyword>
<dbReference type="Pfam" id="PF04116">
    <property type="entry name" value="FA_hydroxylase"/>
    <property type="match status" value="1"/>
</dbReference>
<name>T0GEQ5_9SPHN</name>